<accession>A0A2A9PEI5</accession>
<name>A0A2A9PEI5_OPHUN</name>
<evidence type="ECO:0000313" key="1">
    <source>
        <dbReference type="EMBL" id="PFH59411.1"/>
    </source>
</evidence>
<protein>
    <submittedName>
        <fullName evidence="1">Uncharacterized protein</fullName>
    </submittedName>
</protein>
<dbReference type="EMBL" id="LAZP02000201">
    <property type="protein sequence ID" value="PFH59411.1"/>
    <property type="molecule type" value="Genomic_DNA"/>
</dbReference>
<organism evidence="1 2">
    <name type="scientific">Ophiocordyceps unilateralis</name>
    <name type="common">Zombie-ant fungus</name>
    <name type="synonym">Torrubia unilateralis</name>
    <dbReference type="NCBI Taxonomy" id="268505"/>
    <lineage>
        <taxon>Eukaryota</taxon>
        <taxon>Fungi</taxon>
        <taxon>Dikarya</taxon>
        <taxon>Ascomycota</taxon>
        <taxon>Pezizomycotina</taxon>
        <taxon>Sordariomycetes</taxon>
        <taxon>Hypocreomycetidae</taxon>
        <taxon>Hypocreales</taxon>
        <taxon>Ophiocordycipitaceae</taxon>
        <taxon>Ophiocordyceps</taxon>
    </lineage>
</organism>
<comment type="caution">
    <text evidence="1">The sequence shown here is derived from an EMBL/GenBank/DDBJ whole genome shotgun (WGS) entry which is preliminary data.</text>
</comment>
<gene>
    <name evidence="1" type="ORF">XA68_12413</name>
</gene>
<dbReference type="AlphaFoldDB" id="A0A2A9PEI5"/>
<proteinExistence type="predicted"/>
<sequence length="75" mass="8881">MLTPASPVTRMNLDELVFSLVPDRGRLRWNSRHETEFFRRPASKRTRDRGQLLVFVPFLQKRLSRVVGPDKARKF</sequence>
<evidence type="ECO:0000313" key="2">
    <source>
        <dbReference type="Proteomes" id="UP000037136"/>
    </source>
</evidence>
<reference evidence="1 2" key="1">
    <citation type="journal article" date="2015" name="BMC Genomics">
        <title>Gene expression during zombie ant biting behavior reflects the complexity underlying fungal parasitic behavioral manipulation.</title>
        <authorList>
            <person name="de Bekker C."/>
            <person name="Ohm R.A."/>
            <person name="Loreto R.G."/>
            <person name="Sebastian A."/>
            <person name="Albert I."/>
            <person name="Merrow M."/>
            <person name="Brachmann A."/>
            <person name="Hughes D.P."/>
        </authorList>
    </citation>
    <scope>NUCLEOTIDE SEQUENCE [LARGE SCALE GENOMIC DNA]</scope>
    <source>
        <strain evidence="1 2">SC16a</strain>
    </source>
</reference>
<reference evidence="1 2" key="2">
    <citation type="journal article" date="2017" name="Sci. Rep.">
        <title>Ant-infecting Ophiocordyceps genomes reveal a high diversity of potential behavioral manipulation genes and a possible major role for enterotoxins.</title>
        <authorList>
            <person name="de Bekker C."/>
            <person name="Ohm R.A."/>
            <person name="Evans H.C."/>
            <person name="Brachmann A."/>
            <person name="Hughes D.P."/>
        </authorList>
    </citation>
    <scope>NUCLEOTIDE SEQUENCE [LARGE SCALE GENOMIC DNA]</scope>
    <source>
        <strain evidence="1 2">SC16a</strain>
    </source>
</reference>
<dbReference type="Proteomes" id="UP000037136">
    <property type="component" value="Unassembled WGS sequence"/>
</dbReference>
<keyword evidence="2" id="KW-1185">Reference proteome</keyword>